<organism evidence="2 3">
    <name type="scientific">Pantoea eucrina</name>
    <dbReference type="NCBI Taxonomy" id="472693"/>
    <lineage>
        <taxon>Bacteria</taxon>
        <taxon>Pseudomonadati</taxon>
        <taxon>Pseudomonadota</taxon>
        <taxon>Gammaproteobacteria</taxon>
        <taxon>Enterobacterales</taxon>
        <taxon>Erwiniaceae</taxon>
        <taxon>Pantoea</taxon>
    </lineage>
</organism>
<reference evidence="3" key="1">
    <citation type="submission" date="2023-07" db="EMBL/GenBank/DDBJ databases">
        <title>Structural and functional analysis of rice phyllospheric bacteria for their antimicrobial properties and defense elicitation against blast disease.</title>
        <authorList>
            <person name="Sahu K.P."/>
            <person name="Asharani P."/>
            <person name="Kumar M."/>
            <person name="Reddy B."/>
            <person name="Kumar A."/>
        </authorList>
    </citation>
    <scope>NUCLEOTIDE SEQUENCE [LARGE SCALE GENOMIC DNA]</scope>
    <source>
        <strain evidence="3">OsEp_Plm_30P10</strain>
    </source>
</reference>
<sequence length="92" mass="10442">MSRTRAQYSMKANMGRKESTTSASPTIGFHDIAKMRFSEEEILGSIVNEILVSGKVLSRKSLCYALLARIDQCEETEMKHHYAGLFKKIFSH</sequence>
<dbReference type="Pfam" id="PF10798">
    <property type="entry name" value="YmgB"/>
    <property type="match status" value="1"/>
</dbReference>
<evidence type="ECO:0000313" key="2">
    <source>
        <dbReference type="EMBL" id="MDZ7280074.1"/>
    </source>
</evidence>
<dbReference type="Proteomes" id="UP001288620">
    <property type="component" value="Unassembled WGS sequence"/>
</dbReference>
<protein>
    <submittedName>
        <fullName evidence="2">Biofilm development regulator YmgB/AriR family protein</fullName>
    </submittedName>
</protein>
<feature type="region of interest" description="Disordered" evidence="1">
    <location>
        <begin position="1"/>
        <end position="23"/>
    </location>
</feature>
<name>A0ABU5LJG4_9GAMM</name>
<evidence type="ECO:0000256" key="1">
    <source>
        <dbReference type="SAM" id="MobiDB-lite"/>
    </source>
</evidence>
<keyword evidence="3" id="KW-1185">Reference proteome</keyword>
<accession>A0ABU5LJG4</accession>
<dbReference type="RefSeq" id="WP_322543968.1">
    <property type="nucleotide sequence ID" value="NZ_JAOBTT010000002.1"/>
</dbReference>
<evidence type="ECO:0000313" key="3">
    <source>
        <dbReference type="Proteomes" id="UP001288620"/>
    </source>
</evidence>
<gene>
    <name evidence="2" type="ORF">N4G40_17625</name>
</gene>
<dbReference type="EMBL" id="JAOBTT010000002">
    <property type="protein sequence ID" value="MDZ7280074.1"/>
    <property type="molecule type" value="Genomic_DNA"/>
</dbReference>
<comment type="caution">
    <text evidence="2">The sequence shown here is derived from an EMBL/GenBank/DDBJ whole genome shotgun (WGS) entry which is preliminary data.</text>
</comment>
<proteinExistence type="predicted"/>
<dbReference type="InterPro" id="IPR024753">
    <property type="entry name" value="AriR"/>
</dbReference>